<feature type="compositionally biased region" description="Polar residues" evidence="1">
    <location>
        <begin position="661"/>
        <end position="673"/>
    </location>
</feature>
<feature type="region of interest" description="Disordered" evidence="1">
    <location>
        <begin position="473"/>
        <end position="584"/>
    </location>
</feature>
<sequence>MKKCVEVKTAPNPKMVFVFLGTAGSAVTERIPEENEEEGENNDGQEQEVKEVSPNEIESLQAEPSTSASIQNVLEELPEQQREHISDVLRRAEESRRAARVVVDGRHLSRYGRIRKTKLDPERRFSVEEISEDSMERGDLVQMDSIPEDTTVTISATALTSKVPLLRQYGVEMPRETSEWSQTNLKSRIEMFGKRLSKWFDTLDYDGDFMNIQWVSGDTFLSRSSTASPLSACYEILHDGSESTVADSSIYSSFEYPSEPEAVPEYSDSYEPYYDVPDLADLRVIVTPAEVIDSTELKPPSQLKAVSALAEPREPFHVVADISWLETLVATGVDVKESERPEVQQKETEQYDFWSKDLERIQEGIEQISRYEPEPLDELLSSPVSQKLPWQTDDSSSVMVGFAIKDDVIHKIKPQLFIFNSRVGQVLNMGETLSSTAQSYMATELQAENVVFREKLDNIAYIEKLAKETSVALEPTSRPAPPAVAAVPAEEQRPAQFEAEEVVHPRYADEFEREESRESEPTSGADQLETSDVGSPVPLYERTSPLLEEDEKHAMATSSEQVEQGEMLLREEPSRPPLPSWAVEEPSEPMLTQEELDHIAYIEKLAKETSVALEPTSRPAMPGVAAVPAEEQRPAQFEAEEVVHPRYADEFEREESRESEPTSGADQLETSDVGSPVPLYERTSPLLEEEEKHAMATSSEQVEQGEMLLREEPSRPPLPSWAVEEPSEPMLTQEELDH</sequence>
<evidence type="ECO:0000313" key="2">
    <source>
        <dbReference type="EMBL" id="CDL96073.1"/>
    </source>
</evidence>
<feature type="compositionally biased region" description="Acidic residues" evidence="1">
    <location>
        <begin position="34"/>
        <end position="46"/>
    </location>
</feature>
<name>W6NFD6_HAECO</name>
<organism evidence="2">
    <name type="scientific">Haemonchus contortus</name>
    <name type="common">Barber pole worm</name>
    <dbReference type="NCBI Taxonomy" id="6289"/>
    <lineage>
        <taxon>Eukaryota</taxon>
        <taxon>Metazoa</taxon>
        <taxon>Ecdysozoa</taxon>
        <taxon>Nematoda</taxon>
        <taxon>Chromadorea</taxon>
        <taxon>Rhabditida</taxon>
        <taxon>Rhabditina</taxon>
        <taxon>Rhabditomorpha</taxon>
        <taxon>Strongyloidea</taxon>
        <taxon>Trichostrongylidae</taxon>
        <taxon>Haemonchus</taxon>
    </lineage>
</organism>
<reference evidence="2" key="1">
    <citation type="submission" date="2013-03" db="EMBL/GenBank/DDBJ databases">
        <authorList>
            <person name="Aslett M."/>
        </authorList>
    </citation>
    <scope>NUCLEOTIDE SEQUENCE [LARGE SCALE GENOMIC DNA]</scope>
    <source>
        <strain evidence="2">ISE/inbred ISE</strain>
    </source>
</reference>
<proteinExistence type="predicted"/>
<gene>
    <name evidence="2" type="ORF">HCOI_01696800</name>
</gene>
<accession>W6NFD6</accession>
<feature type="compositionally biased region" description="Polar residues" evidence="1">
    <location>
        <begin position="56"/>
        <end position="68"/>
    </location>
</feature>
<protein>
    <submittedName>
        <fullName evidence="2">CRE-TAG-80 protein</fullName>
    </submittedName>
</protein>
<comment type="caution">
    <text evidence="2">The sequence shown here is derived from an EMBL/GenBank/DDBJ whole genome shotgun (WGS) entry which is preliminary data.</text>
</comment>
<feature type="compositionally biased region" description="Basic and acidic residues" evidence="1">
    <location>
        <begin position="641"/>
        <end position="660"/>
    </location>
</feature>
<feature type="region of interest" description="Disordered" evidence="1">
    <location>
        <begin position="612"/>
        <end position="738"/>
    </location>
</feature>
<dbReference type="AlphaFoldDB" id="W6NFD6"/>
<dbReference type="EMBL" id="CAVP010059779">
    <property type="protein sequence ID" value="CDL96073.1"/>
    <property type="molecule type" value="Genomic_DNA"/>
</dbReference>
<feature type="non-terminal residue" evidence="2">
    <location>
        <position position="738"/>
    </location>
</feature>
<reference evidence="2" key="2">
    <citation type="submission" date="2013-05" db="EMBL/GenBank/DDBJ databases">
        <title>The genome and transcriptome of Haemonchus contortus: a key model parasite for drug and vaccine discovery.</title>
        <authorList>
            <person name="Laing R."/>
            <person name="Kikuchi T."/>
            <person name="Martinelli A."/>
            <person name="Tsai I.J."/>
            <person name="Beech R.N."/>
            <person name="Redman E."/>
            <person name="Holroyd N."/>
            <person name="Bartley D.J."/>
            <person name="Beasley H."/>
            <person name="Britton C."/>
            <person name="Curran D."/>
            <person name="Devaney E."/>
            <person name="Gilabert A."/>
            <person name="Jackson F."/>
            <person name="Hunt M."/>
            <person name="Johnston S."/>
            <person name="Kryukov I."/>
            <person name="Li K."/>
            <person name="Morrison A.A."/>
            <person name="Reid A.J."/>
            <person name="Sargison N."/>
            <person name="Saunders G."/>
            <person name="Wasmuth J.D."/>
            <person name="Wolstenholme A."/>
            <person name="Berriman M."/>
            <person name="Gilleard J.S."/>
            <person name="Cotton J.A."/>
        </authorList>
    </citation>
    <scope>NUCLEOTIDE SEQUENCE [LARGE SCALE GENOMIC DNA]</scope>
    <source>
        <strain evidence="2">ISE/inbred ISE</strain>
    </source>
</reference>
<evidence type="ECO:0000256" key="1">
    <source>
        <dbReference type="SAM" id="MobiDB-lite"/>
    </source>
</evidence>
<feature type="compositionally biased region" description="Polar residues" evidence="1">
    <location>
        <begin position="521"/>
        <end position="533"/>
    </location>
</feature>
<feature type="region of interest" description="Disordered" evidence="1">
    <location>
        <begin position="28"/>
        <end position="68"/>
    </location>
</feature>
<feature type="compositionally biased region" description="Basic and acidic residues" evidence="1">
    <location>
        <begin position="501"/>
        <end position="520"/>
    </location>
</feature>